<dbReference type="RefSeq" id="WP_322446567.1">
    <property type="nucleotide sequence ID" value="NZ_JAXOFX010000006.1"/>
</dbReference>
<name>A0ABU5IYL3_9BACI</name>
<dbReference type="Proteomes" id="UP001290455">
    <property type="component" value="Unassembled WGS sequence"/>
</dbReference>
<dbReference type="EMBL" id="JAXOFX010000006">
    <property type="protein sequence ID" value="MDZ5472264.1"/>
    <property type="molecule type" value="Genomic_DNA"/>
</dbReference>
<comment type="caution">
    <text evidence="1">The sequence shown here is derived from an EMBL/GenBank/DDBJ whole genome shotgun (WGS) entry which is preliminary data.</text>
</comment>
<reference evidence="1 2" key="1">
    <citation type="submission" date="2023-11" db="EMBL/GenBank/DDBJ databases">
        <title>Bacillus jintuensis, isolated from a mudflat on the Beibu Gulf coast.</title>
        <authorList>
            <person name="Li M."/>
        </authorList>
    </citation>
    <scope>NUCLEOTIDE SEQUENCE [LARGE SCALE GENOMIC DNA]</scope>
    <source>
        <strain evidence="1 2">31A1R</strain>
    </source>
</reference>
<gene>
    <name evidence="1" type="ORF">SM124_10945</name>
</gene>
<evidence type="ECO:0000313" key="2">
    <source>
        <dbReference type="Proteomes" id="UP001290455"/>
    </source>
</evidence>
<sequence>MNVQMEKATLLAEQLKSFIDLVYRSYNKETHFEFHHDKVYRLKSLVDEYRFNIISEELLRVNKFVWDEKVTPVLVDRVKEKLVTIDEYVESNYQDLYLFSVRLSNIKSLLATF</sequence>
<protein>
    <submittedName>
        <fullName evidence="1">Uncharacterized protein</fullName>
    </submittedName>
</protein>
<keyword evidence="2" id="KW-1185">Reference proteome</keyword>
<organism evidence="1 2">
    <name type="scientific">Robertmurraya mangrovi</name>
    <dbReference type="NCBI Taxonomy" id="3098077"/>
    <lineage>
        <taxon>Bacteria</taxon>
        <taxon>Bacillati</taxon>
        <taxon>Bacillota</taxon>
        <taxon>Bacilli</taxon>
        <taxon>Bacillales</taxon>
        <taxon>Bacillaceae</taxon>
        <taxon>Robertmurraya</taxon>
    </lineage>
</organism>
<accession>A0ABU5IYL3</accession>
<proteinExistence type="predicted"/>
<evidence type="ECO:0000313" key="1">
    <source>
        <dbReference type="EMBL" id="MDZ5472264.1"/>
    </source>
</evidence>